<evidence type="ECO:0000256" key="9">
    <source>
        <dbReference type="ARBA" id="ARBA00038478"/>
    </source>
</evidence>
<accession>A0A7X9FU64</accession>
<comment type="function">
    <text evidence="2">Catalyzes the phosphorylation of D-fructose 6-phosphate, the first committing step of glycolysis. Uses inorganic phosphate (PPi) as phosphoryl donor instead of ATP like common ATP-dependent phosphofructokinases (ATP-PFKs), which renders the reaction reversible, and can thus function both in glycolysis and gluconeogenesis. Consistently, PPi-PFK can replace the enzymes of both the forward (ATP-PFK) and reverse (fructose-bisphosphatase (FBPase)) reactions.</text>
</comment>
<dbReference type="Gene3D" id="3.40.50.450">
    <property type="match status" value="1"/>
</dbReference>
<dbReference type="UniPathway" id="UPA00109">
    <property type="reaction ID" value="UER00182"/>
</dbReference>
<keyword evidence="6 12" id="KW-0418">Kinase</keyword>
<evidence type="ECO:0000256" key="7">
    <source>
        <dbReference type="ARBA" id="ARBA00022842"/>
    </source>
</evidence>
<keyword evidence="3" id="KW-0963">Cytoplasm</keyword>
<dbReference type="Pfam" id="PF00365">
    <property type="entry name" value="PFK"/>
    <property type="match status" value="1"/>
</dbReference>
<evidence type="ECO:0000313" key="12">
    <source>
        <dbReference type="EMBL" id="NMC64385.1"/>
    </source>
</evidence>
<comment type="caution">
    <text evidence="12">The sequence shown here is derived from an EMBL/GenBank/DDBJ whole genome shotgun (WGS) entry which is preliminary data.</text>
</comment>
<keyword evidence="7" id="KW-0460">Magnesium</keyword>
<evidence type="ECO:0000256" key="2">
    <source>
        <dbReference type="ARBA" id="ARBA00003138"/>
    </source>
</evidence>
<reference evidence="12 13" key="1">
    <citation type="journal article" date="2020" name="Biotechnol. Biofuels">
        <title>New insights from the biogas microbiome by comprehensive genome-resolved metagenomics of nearly 1600 species originating from multiple anaerobic digesters.</title>
        <authorList>
            <person name="Campanaro S."/>
            <person name="Treu L."/>
            <person name="Rodriguez-R L.M."/>
            <person name="Kovalovszki A."/>
            <person name="Ziels R.M."/>
            <person name="Maus I."/>
            <person name="Zhu X."/>
            <person name="Kougias P.G."/>
            <person name="Basile A."/>
            <person name="Luo G."/>
            <person name="Schluter A."/>
            <person name="Konstantinidis K.T."/>
            <person name="Angelidaki I."/>
        </authorList>
    </citation>
    <scope>NUCLEOTIDE SEQUENCE [LARGE SCALE GENOMIC DNA]</scope>
    <source>
        <strain evidence="12">AS27yjCOA_65</strain>
    </source>
</reference>
<dbReference type="InterPro" id="IPR000023">
    <property type="entry name" value="Phosphofructokinase_dom"/>
</dbReference>
<evidence type="ECO:0000256" key="10">
    <source>
        <dbReference type="ARBA" id="ARBA00048072"/>
    </source>
</evidence>
<keyword evidence="5" id="KW-0479">Metal-binding</keyword>
<dbReference type="GO" id="GO:0046872">
    <property type="term" value="F:metal ion binding"/>
    <property type="evidence" value="ECO:0007669"/>
    <property type="project" value="UniProtKB-KW"/>
</dbReference>
<dbReference type="GO" id="GO:0003872">
    <property type="term" value="F:6-phosphofructokinase activity"/>
    <property type="evidence" value="ECO:0007669"/>
    <property type="project" value="InterPro"/>
</dbReference>
<dbReference type="PRINTS" id="PR00476">
    <property type="entry name" value="PHFRCTKINASE"/>
</dbReference>
<keyword evidence="4" id="KW-0808">Transferase</keyword>
<dbReference type="GO" id="GO:0047334">
    <property type="term" value="F:diphosphate-fructose-6-phosphate 1-phosphotransferase activity"/>
    <property type="evidence" value="ECO:0007669"/>
    <property type="project" value="UniProtKB-EC"/>
</dbReference>
<dbReference type="PANTHER" id="PTHR43650">
    <property type="entry name" value="PYROPHOSPHATE--FRUCTOSE 6-PHOSPHATE 1-PHOSPHOTRANSFERASE"/>
    <property type="match status" value="1"/>
</dbReference>
<protein>
    <submittedName>
        <fullName evidence="12">6-phosphofructokinase</fullName>
    </submittedName>
</protein>
<dbReference type="GO" id="GO:0009749">
    <property type="term" value="P:response to glucose"/>
    <property type="evidence" value="ECO:0007669"/>
    <property type="project" value="TreeGrafter"/>
</dbReference>
<comment type="cofactor">
    <cofactor evidence="1">
        <name>Mg(2+)</name>
        <dbReference type="ChEBI" id="CHEBI:18420"/>
    </cofactor>
</comment>
<organism evidence="12 13">
    <name type="scientific">SAR324 cluster bacterium</name>
    <dbReference type="NCBI Taxonomy" id="2024889"/>
    <lineage>
        <taxon>Bacteria</taxon>
        <taxon>Deltaproteobacteria</taxon>
        <taxon>SAR324 cluster</taxon>
    </lineage>
</organism>
<proteinExistence type="inferred from homology"/>
<dbReference type="InterPro" id="IPR035966">
    <property type="entry name" value="PKF_sf"/>
</dbReference>
<comment type="similarity">
    <text evidence="9">Belongs to the phosphofructokinase type A (PFKA) family.</text>
</comment>
<comment type="catalytic activity">
    <reaction evidence="10">
        <text>beta-D-fructose 6-phosphate + diphosphate = beta-D-fructose 1,6-bisphosphate + phosphate + H(+)</text>
        <dbReference type="Rhea" id="RHEA:13613"/>
        <dbReference type="ChEBI" id="CHEBI:15378"/>
        <dbReference type="ChEBI" id="CHEBI:32966"/>
        <dbReference type="ChEBI" id="CHEBI:33019"/>
        <dbReference type="ChEBI" id="CHEBI:43474"/>
        <dbReference type="ChEBI" id="CHEBI:57634"/>
        <dbReference type="EC" id="2.7.1.90"/>
    </reaction>
</comment>
<evidence type="ECO:0000256" key="4">
    <source>
        <dbReference type="ARBA" id="ARBA00022679"/>
    </source>
</evidence>
<evidence type="ECO:0000256" key="1">
    <source>
        <dbReference type="ARBA" id="ARBA00001946"/>
    </source>
</evidence>
<evidence type="ECO:0000256" key="8">
    <source>
        <dbReference type="ARBA" id="ARBA00023152"/>
    </source>
</evidence>
<gene>
    <name evidence="12" type="ORF">GYA55_14570</name>
</gene>
<dbReference type="SUPFAM" id="SSF53784">
    <property type="entry name" value="Phosphofructokinase"/>
    <property type="match status" value="1"/>
</dbReference>
<evidence type="ECO:0000259" key="11">
    <source>
        <dbReference type="Pfam" id="PF00365"/>
    </source>
</evidence>
<dbReference type="Proteomes" id="UP000524246">
    <property type="component" value="Unassembled WGS sequence"/>
</dbReference>
<dbReference type="GO" id="GO:0005829">
    <property type="term" value="C:cytosol"/>
    <property type="evidence" value="ECO:0007669"/>
    <property type="project" value="TreeGrafter"/>
</dbReference>
<dbReference type="AlphaFoldDB" id="A0A7X9FU64"/>
<keyword evidence="8" id="KW-0324">Glycolysis</keyword>
<sequence>MKSGKIGIVVSGGPAPGINTVIWSAVLEASNRGVVTVGFLNGFRGASSLEPNSWTFLNPQSVAEIEAKGGSILGTSRFNPFHHNETKEAFIRTLQVHDVNKLIVIGGEGSAYLSHQVSQQYPNIQVVHVPKTIDNDLILPNDHPSFGFETARAVGTKVLKTL</sequence>
<evidence type="ECO:0000256" key="6">
    <source>
        <dbReference type="ARBA" id="ARBA00022777"/>
    </source>
</evidence>
<feature type="non-terminal residue" evidence="12">
    <location>
        <position position="162"/>
    </location>
</feature>
<dbReference type="GO" id="GO:0006002">
    <property type="term" value="P:fructose 6-phosphate metabolic process"/>
    <property type="evidence" value="ECO:0007669"/>
    <property type="project" value="InterPro"/>
</dbReference>
<dbReference type="PANTHER" id="PTHR43650:SF1">
    <property type="entry name" value="PYROPHOSPHATE--FRUCTOSE 6-PHOSPHATE 1-PHOSPHOTRANSFERASE SUBUNIT BETA 2"/>
    <property type="match status" value="1"/>
</dbReference>
<evidence type="ECO:0000256" key="5">
    <source>
        <dbReference type="ARBA" id="ARBA00022723"/>
    </source>
</evidence>
<name>A0A7X9FU64_9DELT</name>
<evidence type="ECO:0000256" key="3">
    <source>
        <dbReference type="ARBA" id="ARBA00022490"/>
    </source>
</evidence>
<dbReference type="EMBL" id="JAAZON010000662">
    <property type="protein sequence ID" value="NMC64385.1"/>
    <property type="molecule type" value="Genomic_DNA"/>
</dbReference>
<dbReference type="InterPro" id="IPR022953">
    <property type="entry name" value="ATP_PFK"/>
</dbReference>
<evidence type="ECO:0000313" key="13">
    <source>
        <dbReference type="Proteomes" id="UP000524246"/>
    </source>
</evidence>
<feature type="domain" description="Phosphofructokinase" evidence="11">
    <location>
        <begin position="5"/>
        <end position="160"/>
    </location>
</feature>